<sequence>MAASEQRCNVYKIYLKRLHGKGNFYTGSLATILGGAGAIVTGVDGARILSGLAGITSGVRAEFNQAVFVNLAIPVITKGIESRRNDIRQKIKTERGNDLTSYTVEAAIGDAIRYHGACSIIAGLEQAEDAIQELDNPGLSMMNRFLCQQRYQEEMRTLDDPAKSKWKACAEGKASPSEDEVGMEPLRVLRLFPEDWDIEAQIRKDLKKQSKKLRAKGKKDEANALDGIVEEDTTLSQIQSKYKDYVEKLTDQAAKNAKSEIEIRTNQKLGKKAKPGDYENLNKIKEQSEEWRALRTKIDDLIFEILRTASDPDATTDKIKGIRGLYTDLLNEISGALKALPKTNSNPS</sequence>
<gene>
    <name evidence="1" type="ORF">BECKLFY1418A_GA0070994_107111</name>
</gene>
<dbReference type="EMBL" id="CAADFH010000071">
    <property type="protein sequence ID" value="VFJ97599.1"/>
    <property type="molecule type" value="Genomic_DNA"/>
</dbReference>
<name>A0A450UYL6_9GAMM</name>
<reference evidence="1" key="1">
    <citation type="submission" date="2019-02" db="EMBL/GenBank/DDBJ databases">
        <authorList>
            <person name="Gruber-Vodicka R. H."/>
            <person name="Seah K. B. B."/>
        </authorList>
    </citation>
    <scope>NUCLEOTIDE SEQUENCE</scope>
    <source>
        <strain evidence="1">BECK_M6</strain>
    </source>
</reference>
<proteinExistence type="predicted"/>
<dbReference type="AlphaFoldDB" id="A0A450UYL6"/>
<protein>
    <submittedName>
        <fullName evidence="1">Uncharacterized protein</fullName>
    </submittedName>
</protein>
<evidence type="ECO:0000313" key="1">
    <source>
        <dbReference type="EMBL" id="VFJ97599.1"/>
    </source>
</evidence>
<accession>A0A450UYL6</accession>
<organism evidence="1">
    <name type="scientific">Candidatus Kentrum sp. LFY</name>
    <dbReference type="NCBI Taxonomy" id="2126342"/>
    <lineage>
        <taxon>Bacteria</taxon>
        <taxon>Pseudomonadati</taxon>
        <taxon>Pseudomonadota</taxon>
        <taxon>Gammaproteobacteria</taxon>
        <taxon>Candidatus Kentrum</taxon>
    </lineage>
</organism>